<evidence type="ECO:0000256" key="1">
    <source>
        <dbReference type="ARBA" id="ARBA00007513"/>
    </source>
</evidence>
<comment type="function">
    <text evidence="5">Stores iron in a soluble, non-toxic, readily available form. Important for iron homeostasis. Iron is taken up in the ferrous form and deposited as ferric hydroxides after oxidation.</text>
</comment>
<keyword evidence="4 5" id="KW-0408">Iron</keyword>
<dbReference type="AlphaFoldDB" id="A0A401SIP2"/>
<keyword evidence="3 5" id="KW-0479">Metal-binding</keyword>
<evidence type="ECO:0000256" key="4">
    <source>
        <dbReference type="ARBA" id="ARBA00023004"/>
    </source>
</evidence>
<dbReference type="FunFam" id="1.20.1260.10:FF:000002">
    <property type="entry name" value="Ferritin, mitochondrial"/>
    <property type="match status" value="1"/>
</dbReference>
<dbReference type="Pfam" id="PF00210">
    <property type="entry name" value="Ferritin"/>
    <property type="match status" value="1"/>
</dbReference>
<dbReference type="Proteomes" id="UP000287033">
    <property type="component" value="Unassembled WGS sequence"/>
</dbReference>
<protein>
    <recommendedName>
        <fullName evidence="5">Ferritin</fullName>
    </recommendedName>
</protein>
<keyword evidence="8" id="KW-1185">Reference proteome</keyword>
<dbReference type="InterPro" id="IPR012347">
    <property type="entry name" value="Ferritin-like"/>
</dbReference>
<evidence type="ECO:0000313" key="7">
    <source>
        <dbReference type="EMBL" id="GCC30272.1"/>
    </source>
</evidence>
<dbReference type="OMA" id="MESQIRH"/>
<keyword evidence="2 5" id="KW-0409">Iron storage</keyword>
<dbReference type="PANTHER" id="PTHR11431">
    <property type="entry name" value="FERRITIN"/>
    <property type="match status" value="1"/>
</dbReference>
<dbReference type="InterPro" id="IPR009078">
    <property type="entry name" value="Ferritin-like_SF"/>
</dbReference>
<evidence type="ECO:0000313" key="8">
    <source>
        <dbReference type="Proteomes" id="UP000287033"/>
    </source>
</evidence>
<dbReference type="InterPro" id="IPR008331">
    <property type="entry name" value="Ferritin_DPS_dom"/>
</dbReference>
<feature type="domain" description="Ferritin-like diiron" evidence="6">
    <location>
        <begin position="7"/>
        <end position="156"/>
    </location>
</feature>
<evidence type="ECO:0000256" key="3">
    <source>
        <dbReference type="ARBA" id="ARBA00022723"/>
    </source>
</evidence>
<evidence type="ECO:0000259" key="6">
    <source>
        <dbReference type="PROSITE" id="PS50905"/>
    </source>
</evidence>
<dbReference type="GO" id="GO:0008199">
    <property type="term" value="F:ferric iron binding"/>
    <property type="evidence" value="ECO:0007669"/>
    <property type="project" value="InterPro"/>
</dbReference>
<comment type="caution">
    <text evidence="7">The sequence shown here is derived from an EMBL/GenBank/DDBJ whole genome shotgun (WGS) entry which is preliminary data.</text>
</comment>
<dbReference type="GO" id="GO:0006879">
    <property type="term" value="P:intracellular iron ion homeostasis"/>
    <property type="evidence" value="ECO:0007669"/>
    <property type="project" value="UniProtKB-KW"/>
</dbReference>
<evidence type="ECO:0000256" key="5">
    <source>
        <dbReference type="RuleBase" id="RU361145"/>
    </source>
</evidence>
<dbReference type="SUPFAM" id="SSF47240">
    <property type="entry name" value="Ferritin-like"/>
    <property type="match status" value="1"/>
</dbReference>
<dbReference type="GO" id="GO:0006826">
    <property type="term" value="P:iron ion transport"/>
    <property type="evidence" value="ECO:0007669"/>
    <property type="project" value="InterPro"/>
</dbReference>
<accession>A0A401SIP2</accession>
<gene>
    <name evidence="7" type="ORF">chiPu_0008720</name>
</gene>
<evidence type="ECO:0000256" key="2">
    <source>
        <dbReference type="ARBA" id="ARBA00022434"/>
    </source>
</evidence>
<proteinExistence type="inferred from homology"/>
<comment type="similarity">
    <text evidence="1 5">Belongs to the ferritin family.</text>
</comment>
<dbReference type="PROSITE" id="PS50905">
    <property type="entry name" value="FERRITIN_LIKE"/>
    <property type="match status" value="1"/>
</dbReference>
<dbReference type="PANTHER" id="PTHR11431:SF106">
    <property type="entry name" value="FERRITIN"/>
    <property type="match status" value="1"/>
</dbReference>
<dbReference type="OrthoDB" id="186462at2759"/>
<dbReference type="InterPro" id="IPR001519">
    <property type="entry name" value="Ferritin"/>
</dbReference>
<sequence length="174" mass="20261">MQAQVRENFHPDSETAINKLISINYYTSYVYLAMSFYFERDDVALENFAKYFHKLSELLRENAEELTDYQKLRGGRVRLEEIEKPDRQEWTNGLEAIQYALDLQKTINKSLLELHRLASDKHDPQMCNYLESNFLNSSVETLKTLGDHITSLKKLTVGNLSGMGEYLFNKHTLG</sequence>
<dbReference type="GO" id="GO:0008198">
    <property type="term" value="F:ferrous iron binding"/>
    <property type="evidence" value="ECO:0007669"/>
    <property type="project" value="TreeGrafter"/>
</dbReference>
<dbReference type="Gene3D" id="1.20.1260.10">
    <property type="match status" value="1"/>
</dbReference>
<dbReference type="InterPro" id="IPR009040">
    <property type="entry name" value="Ferritin-like_diiron"/>
</dbReference>
<dbReference type="CDD" id="cd01056">
    <property type="entry name" value="Euk_Ferritin"/>
    <property type="match status" value="1"/>
</dbReference>
<organism evidence="7 8">
    <name type="scientific">Chiloscyllium punctatum</name>
    <name type="common">Brownbanded bambooshark</name>
    <name type="synonym">Hemiscyllium punctatum</name>
    <dbReference type="NCBI Taxonomy" id="137246"/>
    <lineage>
        <taxon>Eukaryota</taxon>
        <taxon>Metazoa</taxon>
        <taxon>Chordata</taxon>
        <taxon>Craniata</taxon>
        <taxon>Vertebrata</taxon>
        <taxon>Chondrichthyes</taxon>
        <taxon>Elasmobranchii</taxon>
        <taxon>Galeomorphii</taxon>
        <taxon>Galeoidea</taxon>
        <taxon>Orectolobiformes</taxon>
        <taxon>Hemiscylliidae</taxon>
        <taxon>Chiloscyllium</taxon>
    </lineage>
</organism>
<reference evidence="7 8" key="1">
    <citation type="journal article" date="2018" name="Nat. Ecol. Evol.">
        <title>Shark genomes provide insights into elasmobranch evolution and the origin of vertebrates.</title>
        <authorList>
            <person name="Hara Y"/>
            <person name="Yamaguchi K"/>
            <person name="Onimaru K"/>
            <person name="Kadota M"/>
            <person name="Koyanagi M"/>
            <person name="Keeley SD"/>
            <person name="Tatsumi K"/>
            <person name="Tanaka K"/>
            <person name="Motone F"/>
            <person name="Kageyama Y"/>
            <person name="Nozu R"/>
            <person name="Adachi N"/>
            <person name="Nishimura O"/>
            <person name="Nakagawa R"/>
            <person name="Tanegashima C"/>
            <person name="Kiyatake I"/>
            <person name="Matsumoto R"/>
            <person name="Murakumo K"/>
            <person name="Nishida K"/>
            <person name="Terakita A"/>
            <person name="Kuratani S"/>
            <person name="Sato K"/>
            <person name="Hyodo S Kuraku.S."/>
        </authorList>
    </citation>
    <scope>NUCLEOTIDE SEQUENCE [LARGE SCALE GENOMIC DNA]</scope>
</reference>
<name>A0A401SIP2_CHIPU</name>
<dbReference type="EMBL" id="BEZZ01000293">
    <property type="protein sequence ID" value="GCC30272.1"/>
    <property type="molecule type" value="Genomic_DNA"/>
</dbReference>
<dbReference type="GO" id="GO:0005737">
    <property type="term" value="C:cytoplasm"/>
    <property type="evidence" value="ECO:0007669"/>
    <property type="project" value="TreeGrafter"/>
</dbReference>